<feature type="transmembrane region" description="Helical" evidence="1">
    <location>
        <begin position="60"/>
        <end position="82"/>
    </location>
</feature>
<dbReference type="Proteomes" id="UP000001431">
    <property type="component" value="Chromosome"/>
</dbReference>
<keyword evidence="1" id="KW-1133">Transmembrane helix</keyword>
<evidence type="ECO:0000313" key="4">
    <source>
        <dbReference type="Proteomes" id="UP000001431"/>
    </source>
</evidence>
<evidence type="ECO:0000313" key="3">
    <source>
        <dbReference type="EMBL" id="ABO08260.1"/>
    </source>
</evidence>
<dbReference type="HOGENOM" id="CLU_088145_0_0_2"/>
<feature type="transmembrane region" description="Helical" evidence="1">
    <location>
        <begin position="112"/>
        <end position="130"/>
    </location>
</feature>
<sequence length="275" mass="28098">MDLLGVLSALAAATIWGLVIFLYKRHMADLDPVSVNFSRLAYVALSMWPAALFTAPSPGILAAVFSGLITLVVGDSLYFYAISKVGGSIAAPLAYTYIIIAQYFALLLGESVSHMLFLSSILIVVGVALLTKGGEARLSVPGLLAAAGTALTWSAGMSAIKLASLGGVHPVAIAYLRATSAAAALGLYGLLTRRIRVVKSLPFAAASVLDLGVGSALFALSVERTGLSLTTIVVSLSPLIAQLYAKATGLESLTAKQILGGVAVFTAVATAVATG</sequence>
<feature type="transmembrane region" description="Helical" evidence="1">
    <location>
        <begin position="172"/>
        <end position="191"/>
    </location>
</feature>
<dbReference type="GO" id="GO:0016020">
    <property type="term" value="C:membrane"/>
    <property type="evidence" value="ECO:0007669"/>
    <property type="project" value="InterPro"/>
</dbReference>
<dbReference type="SUPFAM" id="SSF103481">
    <property type="entry name" value="Multidrug resistance efflux transporter EmrE"/>
    <property type="match status" value="1"/>
</dbReference>
<dbReference type="eggNOG" id="arCOG00272">
    <property type="taxonomic scope" value="Archaea"/>
</dbReference>
<feature type="transmembrane region" description="Helical" evidence="1">
    <location>
        <begin position="35"/>
        <end position="54"/>
    </location>
</feature>
<feature type="transmembrane region" description="Helical" evidence="1">
    <location>
        <begin position="89"/>
        <end position="106"/>
    </location>
</feature>
<gene>
    <name evidence="3" type="ordered locus">Pcal_0834</name>
</gene>
<feature type="transmembrane region" description="Helical" evidence="1">
    <location>
        <begin position="142"/>
        <end position="160"/>
    </location>
</feature>
<organism evidence="3 4">
    <name type="scientific">Pyrobaculum calidifontis (strain DSM 21063 / JCM 11548 / VA1)</name>
    <dbReference type="NCBI Taxonomy" id="410359"/>
    <lineage>
        <taxon>Archaea</taxon>
        <taxon>Thermoproteota</taxon>
        <taxon>Thermoprotei</taxon>
        <taxon>Thermoproteales</taxon>
        <taxon>Thermoproteaceae</taxon>
        <taxon>Pyrobaculum</taxon>
    </lineage>
</organism>
<reference evidence="3" key="1">
    <citation type="submission" date="2007-02" db="EMBL/GenBank/DDBJ databases">
        <title>Complete sequence of Pyrobaculum calidifontis JCM 11548.</title>
        <authorList>
            <consortium name="US DOE Joint Genome Institute"/>
            <person name="Copeland A."/>
            <person name="Lucas S."/>
            <person name="Lapidus A."/>
            <person name="Barry K."/>
            <person name="Glavina del Rio T."/>
            <person name="Dalin E."/>
            <person name="Tice H."/>
            <person name="Pitluck S."/>
            <person name="Chain P."/>
            <person name="Malfatti S."/>
            <person name="Shin M."/>
            <person name="Vergez L."/>
            <person name="Schmutz J."/>
            <person name="Larimer F."/>
            <person name="Land M."/>
            <person name="Hauser L."/>
            <person name="Kyrpides N."/>
            <person name="Mikhailova N."/>
            <person name="Cozen A.E."/>
            <person name="Fitz-Gibbon S.T."/>
            <person name="House C.H."/>
            <person name="Saltikov C."/>
            <person name="Lowe T.M."/>
            <person name="Richardson P."/>
        </authorList>
    </citation>
    <scope>NUCLEOTIDE SEQUENCE [LARGE SCALE GENOMIC DNA]</scope>
    <source>
        <strain evidence="3">JCM 11548</strain>
    </source>
</reference>
<dbReference type="RefSeq" id="WP_011849518.1">
    <property type="nucleotide sequence ID" value="NC_009073.1"/>
</dbReference>
<proteinExistence type="predicted"/>
<dbReference type="GeneID" id="4908932"/>
<dbReference type="InterPro" id="IPR037185">
    <property type="entry name" value="EmrE-like"/>
</dbReference>
<accession>A3MUE3</accession>
<feature type="domain" description="EamA" evidence="2">
    <location>
        <begin position="141"/>
        <end position="270"/>
    </location>
</feature>
<name>A3MUE3_PYRCJ</name>
<dbReference type="Pfam" id="PF00892">
    <property type="entry name" value="EamA"/>
    <property type="match status" value="2"/>
</dbReference>
<keyword evidence="1" id="KW-0472">Membrane</keyword>
<dbReference type="KEGG" id="pcl:Pcal_0834"/>
<evidence type="ECO:0000259" key="2">
    <source>
        <dbReference type="Pfam" id="PF00892"/>
    </source>
</evidence>
<dbReference type="AlphaFoldDB" id="A3MUE3"/>
<feature type="transmembrane region" description="Helical" evidence="1">
    <location>
        <begin position="6"/>
        <end position="23"/>
    </location>
</feature>
<evidence type="ECO:0000256" key="1">
    <source>
        <dbReference type="SAM" id="Phobius"/>
    </source>
</evidence>
<dbReference type="EMBL" id="CP000561">
    <property type="protein sequence ID" value="ABO08260.1"/>
    <property type="molecule type" value="Genomic_DNA"/>
</dbReference>
<protein>
    <recommendedName>
        <fullName evidence="2">EamA domain-containing protein</fullName>
    </recommendedName>
</protein>
<dbReference type="OrthoDB" id="29149at2157"/>
<feature type="domain" description="EamA" evidence="2">
    <location>
        <begin position="4"/>
        <end position="131"/>
    </location>
</feature>
<dbReference type="InterPro" id="IPR000620">
    <property type="entry name" value="EamA_dom"/>
</dbReference>
<keyword evidence="1" id="KW-0812">Transmembrane</keyword>
<keyword evidence="4" id="KW-1185">Reference proteome</keyword>
<dbReference type="STRING" id="410359.Pcal_0834"/>